<proteinExistence type="predicted"/>
<evidence type="ECO:0000313" key="3">
    <source>
        <dbReference type="Proteomes" id="UP000036756"/>
    </source>
</evidence>
<dbReference type="Gene3D" id="3.20.20.80">
    <property type="entry name" value="Glycosidases"/>
    <property type="match status" value="1"/>
</dbReference>
<sequence length="710" mass="82390">MSPIKYIKIIVGILISTILIGLFYYTSIFPMENKCTHKNLIVEAKTSGKDIVIKNKDNFEKIFLKGVNIGVGKPGYFPNEFGITKAEYLRWFNQIYAMNANVIRVYTLLSPDFYEALYEFNRGKDKPLYIIHGIWVNENNIEDTMNGFSFKIKNHFIRDIQSTINVIHGRAYIPPNGDYSSGRYTKDVSKYVLGYILGIEWDGNFVQQTDLFNEDKTSYKGNYLYTVKGASPFEVLLAEVGDFAIKYETENYKHQRLIAFSNWPTTDPLDHPYEPEEYNTIGSVDTEKIKSTSNFKSGMFASYHVYPYYPDFLNLDPKYNAYRDEKGRKNSYRAYLNDLIKYHSIPVVISEFGIPTSRGLAHVDESRGYNHGNVNEFKQANATADLYDDIVKSGSSGAIIFSWQDEWFKKSWNVMDGIDLERAAYWQNAQTSEQNYGILAFDPGKERVKSYPDGDISEWKESDIVTKDKDSSLSITSDEKYIYMKVYKKGLDINRDKIYIPLDITPKSGAVKSSLLGLNFTRGVDFVIKLDGKYNSRVYVHDYYNPLLKDKSPYPEDEKYTEKYSKDMDKFNKIYLTIRHEITVGPNKKKYKPIHFETGKLIYGNANINSKNYNSLSDFYVSDDNIEIRLPWQLLNFSDPSKRKVRGDIMKSINPSDVSVRGIYSSLIIKTEKNEKSLGFGMFRWSKWNKPDYHERLKPVYYKMREVFGK</sequence>
<reference evidence="2 3" key="1">
    <citation type="submission" date="2015-06" db="EMBL/GenBank/DDBJ databases">
        <title>Draft genome sequence of the purine-degrading Clostridium cylindrosporum HC-1 (DSM 605).</title>
        <authorList>
            <person name="Poehlein A."/>
            <person name="Schiel-Bengelsdorf B."/>
            <person name="Bengelsdorf F."/>
            <person name="Daniel R."/>
            <person name="Duerre P."/>
        </authorList>
    </citation>
    <scope>NUCLEOTIDE SEQUENCE [LARGE SCALE GENOMIC DNA]</scope>
    <source>
        <strain evidence="2 3">DSM 605</strain>
    </source>
</reference>
<dbReference type="GO" id="GO:0016740">
    <property type="term" value="F:transferase activity"/>
    <property type="evidence" value="ECO:0007669"/>
    <property type="project" value="UniProtKB-KW"/>
</dbReference>
<protein>
    <submittedName>
        <fullName evidence="2">Glycosyl transferase family 2</fullName>
    </submittedName>
</protein>
<evidence type="ECO:0000256" key="1">
    <source>
        <dbReference type="SAM" id="Phobius"/>
    </source>
</evidence>
<name>A0A0J8DDA3_CLOCY</name>
<dbReference type="PATRIC" id="fig|1121307.3.peg.1848"/>
<dbReference type="RefSeq" id="WP_048570311.1">
    <property type="nucleotide sequence ID" value="NZ_LFVU01000024.1"/>
</dbReference>
<accession>A0A0J8DDA3</accession>
<dbReference type="AlphaFoldDB" id="A0A0J8DDA3"/>
<organism evidence="2 3">
    <name type="scientific">Clostridium cylindrosporum DSM 605</name>
    <dbReference type="NCBI Taxonomy" id="1121307"/>
    <lineage>
        <taxon>Bacteria</taxon>
        <taxon>Bacillati</taxon>
        <taxon>Bacillota</taxon>
        <taxon>Clostridia</taxon>
        <taxon>Eubacteriales</taxon>
        <taxon>Clostridiaceae</taxon>
        <taxon>Clostridium</taxon>
    </lineage>
</organism>
<keyword evidence="1" id="KW-0472">Membrane</keyword>
<comment type="caution">
    <text evidence="2">The sequence shown here is derived from an EMBL/GenBank/DDBJ whole genome shotgun (WGS) entry which is preliminary data.</text>
</comment>
<keyword evidence="1" id="KW-1133">Transmembrane helix</keyword>
<gene>
    <name evidence="2" type="ORF">CLCY_4c01920</name>
</gene>
<dbReference type="STRING" id="1121307.CLCY_4c01920"/>
<evidence type="ECO:0000313" key="2">
    <source>
        <dbReference type="EMBL" id="KMT22219.1"/>
    </source>
</evidence>
<dbReference type="OrthoDB" id="916275at2"/>
<dbReference type="InterPro" id="IPR017853">
    <property type="entry name" value="GH"/>
</dbReference>
<dbReference type="SUPFAM" id="SSF51445">
    <property type="entry name" value="(Trans)glycosidases"/>
    <property type="match status" value="1"/>
</dbReference>
<keyword evidence="1" id="KW-0812">Transmembrane</keyword>
<keyword evidence="3" id="KW-1185">Reference proteome</keyword>
<feature type="transmembrane region" description="Helical" evidence="1">
    <location>
        <begin position="7"/>
        <end position="25"/>
    </location>
</feature>
<keyword evidence="2" id="KW-0808">Transferase</keyword>
<dbReference type="Proteomes" id="UP000036756">
    <property type="component" value="Unassembled WGS sequence"/>
</dbReference>
<dbReference type="EMBL" id="LFVU01000024">
    <property type="protein sequence ID" value="KMT22219.1"/>
    <property type="molecule type" value="Genomic_DNA"/>
</dbReference>